<dbReference type="GO" id="GO:0005886">
    <property type="term" value="C:plasma membrane"/>
    <property type="evidence" value="ECO:0007669"/>
    <property type="project" value="TreeGrafter"/>
</dbReference>
<sequence length="222" mass="23163">MPAKTPIYLKTSTPKRGRKLRLRDVLSSDMISPPLGDFRHSAHIGLDGEGDMFGELSFLQGKYDLLPRLGRCGGSPGGGGGYRTLLKSAVSLPAFSGAQDQAPPKPPRLHLEEMPSGGGQGRSMSVGCASAAEGLSFSATAGPHYEPLASSVSFSAPPPEGGCFVGGSGYRAVGSQECPCGGAAPLPRSESLLRLDLDLGPSILDDVLRIMEEYQRPVPKAL</sequence>
<evidence type="ECO:0000256" key="1">
    <source>
        <dbReference type="ARBA" id="ARBA00004184"/>
    </source>
</evidence>
<evidence type="ECO:0000256" key="2">
    <source>
        <dbReference type="ARBA" id="ARBA00010770"/>
    </source>
</evidence>
<dbReference type="GO" id="GO:0031274">
    <property type="term" value="P:positive regulation of pseudopodium assembly"/>
    <property type="evidence" value="ECO:0007669"/>
    <property type="project" value="TreeGrafter"/>
</dbReference>
<evidence type="ECO:0000313" key="4">
    <source>
        <dbReference type="EMBL" id="CAI5780567.1"/>
    </source>
</evidence>
<comment type="subcellular location">
    <subcellularLocation>
        <location evidence="1">Endomembrane system</location>
        <topology evidence="1">Peripheral membrane protein</topology>
    </subcellularLocation>
</comment>
<name>A0AA35KND0_9SAUR</name>
<dbReference type="GO" id="GO:0008360">
    <property type="term" value="P:regulation of cell shape"/>
    <property type="evidence" value="ECO:0007669"/>
    <property type="project" value="TreeGrafter"/>
</dbReference>
<gene>
    <name evidence="4" type="ORF">PODLI_1B007362</name>
</gene>
<dbReference type="AlphaFoldDB" id="A0AA35KND0"/>
<dbReference type="InterPro" id="IPR000095">
    <property type="entry name" value="CRIB_dom"/>
</dbReference>
<dbReference type="GO" id="GO:0030838">
    <property type="term" value="P:positive regulation of actin filament polymerization"/>
    <property type="evidence" value="ECO:0007669"/>
    <property type="project" value="TreeGrafter"/>
</dbReference>
<dbReference type="Pfam" id="PF14957">
    <property type="entry name" value="BORG_CEP"/>
    <property type="match status" value="1"/>
</dbReference>
<feature type="domain" description="CRIB" evidence="3">
    <location>
        <begin position="31"/>
        <end position="45"/>
    </location>
</feature>
<dbReference type="GO" id="GO:0012505">
    <property type="term" value="C:endomembrane system"/>
    <property type="evidence" value="ECO:0007669"/>
    <property type="project" value="UniProtKB-SubCell"/>
</dbReference>
<keyword evidence="5" id="KW-1185">Reference proteome</keyword>
<dbReference type="Proteomes" id="UP001178461">
    <property type="component" value="Chromosome 8"/>
</dbReference>
<dbReference type="SMART" id="SM00285">
    <property type="entry name" value="PBD"/>
    <property type="match status" value="1"/>
</dbReference>
<dbReference type="PANTHER" id="PTHR15344">
    <property type="entry name" value="CDC42 EFFECTOR PROTEIN BORG"/>
    <property type="match status" value="1"/>
</dbReference>
<dbReference type="Pfam" id="PF00786">
    <property type="entry name" value="PBD"/>
    <property type="match status" value="1"/>
</dbReference>
<dbReference type="InterPro" id="IPR051296">
    <property type="entry name" value="Cdc42_Effector_BORG/CEP"/>
</dbReference>
<dbReference type="EMBL" id="OX395133">
    <property type="protein sequence ID" value="CAI5780567.1"/>
    <property type="molecule type" value="Genomic_DNA"/>
</dbReference>
<dbReference type="InterPro" id="IPR029273">
    <property type="entry name" value="Cdc42_effect-like"/>
</dbReference>
<dbReference type="PROSITE" id="PS50108">
    <property type="entry name" value="CRIB"/>
    <property type="match status" value="1"/>
</dbReference>
<dbReference type="GO" id="GO:0031267">
    <property type="term" value="F:small GTPase binding"/>
    <property type="evidence" value="ECO:0007669"/>
    <property type="project" value="TreeGrafter"/>
</dbReference>
<comment type="similarity">
    <text evidence="2">Belongs to the BORG/CEP family.</text>
</comment>
<reference evidence="4" key="1">
    <citation type="submission" date="2022-12" db="EMBL/GenBank/DDBJ databases">
        <authorList>
            <person name="Alioto T."/>
            <person name="Alioto T."/>
            <person name="Gomez Garrido J."/>
        </authorList>
    </citation>
    <scope>NUCLEOTIDE SEQUENCE</scope>
</reference>
<accession>A0AA35KND0</accession>
<organism evidence="4 5">
    <name type="scientific">Podarcis lilfordi</name>
    <name type="common">Lilford's wall lizard</name>
    <dbReference type="NCBI Taxonomy" id="74358"/>
    <lineage>
        <taxon>Eukaryota</taxon>
        <taxon>Metazoa</taxon>
        <taxon>Chordata</taxon>
        <taxon>Craniata</taxon>
        <taxon>Vertebrata</taxon>
        <taxon>Euteleostomi</taxon>
        <taxon>Lepidosauria</taxon>
        <taxon>Squamata</taxon>
        <taxon>Bifurcata</taxon>
        <taxon>Unidentata</taxon>
        <taxon>Episquamata</taxon>
        <taxon>Laterata</taxon>
        <taxon>Lacertibaenia</taxon>
        <taxon>Lacertidae</taxon>
        <taxon>Podarcis</taxon>
    </lineage>
</organism>
<proteinExistence type="inferred from homology"/>
<dbReference type="PANTHER" id="PTHR15344:SF2">
    <property type="entry name" value="CDC42 EFFECTOR PROTEIN 2"/>
    <property type="match status" value="1"/>
</dbReference>
<dbReference type="GO" id="GO:0005856">
    <property type="term" value="C:cytoskeleton"/>
    <property type="evidence" value="ECO:0007669"/>
    <property type="project" value="TreeGrafter"/>
</dbReference>
<evidence type="ECO:0000313" key="5">
    <source>
        <dbReference type="Proteomes" id="UP001178461"/>
    </source>
</evidence>
<evidence type="ECO:0000259" key="3">
    <source>
        <dbReference type="PROSITE" id="PS50108"/>
    </source>
</evidence>
<dbReference type="GO" id="GO:0005737">
    <property type="term" value="C:cytoplasm"/>
    <property type="evidence" value="ECO:0007669"/>
    <property type="project" value="TreeGrafter"/>
</dbReference>
<dbReference type="GO" id="GO:0007266">
    <property type="term" value="P:Rho protein signal transduction"/>
    <property type="evidence" value="ECO:0007669"/>
    <property type="project" value="TreeGrafter"/>
</dbReference>
<protein>
    <recommendedName>
        <fullName evidence="3">CRIB domain-containing protein</fullName>
    </recommendedName>
</protein>